<dbReference type="InterPro" id="IPR036890">
    <property type="entry name" value="HATPase_C_sf"/>
</dbReference>
<keyword evidence="11 13" id="KW-1133">Transmembrane helix</keyword>
<keyword evidence="16" id="KW-1185">Reference proteome</keyword>
<dbReference type="PRINTS" id="PR00344">
    <property type="entry name" value="BCTRLSENSOR"/>
</dbReference>
<keyword evidence="13" id="KW-0472">Membrane</keyword>
<dbReference type="Gene3D" id="3.30.565.10">
    <property type="entry name" value="Histidine kinase-like ATPase, C-terminal domain"/>
    <property type="match status" value="1"/>
</dbReference>
<keyword evidence="6" id="KW-0808">Transferase</keyword>
<comment type="catalytic activity">
    <reaction evidence="1">
        <text>ATP + protein L-histidine = ADP + protein N-phospho-L-histidine.</text>
        <dbReference type="EC" id="2.7.13.3"/>
    </reaction>
</comment>
<dbReference type="GO" id="GO:0005886">
    <property type="term" value="C:plasma membrane"/>
    <property type="evidence" value="ECO:0007669"/>
    <property type="project" value="UniProtKB-SubCell"/>
</dbReference>
<keyword evidence="7 13" id="KW-0812">Transmembrane</keyword>
<dbReference type="Pfam" id="PF02518">
    <property type="entry name" value="HATPase_c"/>
    <property type="match status" value="1"/>
</dbReference>
<evidence type="ECO:0000256" key="1">
    <source>
        <dbReference type="ARBA" id="ARBA00000085"/>
    </source>
</evidence>
<evidence type="ECO:0000256" key="3">
    <source>
        <dbReference type="ARBA" id="ARBA00012438"/>
    </source>
</evidence>
<comment type="subcellular location">
    <subcellularLocation>
        <location evidence="2">Cell membrane</location>
        <topology evidence="2">Multi-pass membrane protein</topology>
    </subcellularLocation>
</comment>
<dbReference type="PROSITE" id="PS50109">
    <property type="entry name" value="HIS_KIN"/>
    <property type="match status" value="1"/>
</dbReference>
<evidence type="ECO:0000256" key="11">
    <source>
        <dbReference type="ARBA" id="ARBA00022989"/>
    </source>
</evidence>
<dbReference type="Gene3D" id="3.30.450.20">
    <property type="entry name" value="PAS domain"/>
    <property type="match status" value="2"/>
</dbReference>
<evidence type="ECO:0000256" key="2">
    <source>
        <dbReference type="ARBA" id="ARBA00004651"/>
    </source>
</evidence>
<dbReference type="CDD" id="cd00082">
    <property type="entry name" value="HisKA"/>
    <property type="match status" value="1"/>
</dbReference>
<dbReference type="EC" id="2.7.13.3" evidence="3"/>
<evidence type="ECO:0000256" key="5">
    <source>
        <dbReference type="ARBA" id="ARBA00022553"/>
    </source>
</evidence>
<name>E8WXI7_GRATM</name>
<keyword evidence="10" id="KW-0067">ATP-binding</keyword>
<accession>E8WXI7</accession>
<dbReference type="InterPro" id="IPR005467">
    <property type="entry name" value="His_kinase_dom"/>
</dbReference>
<protein>
    <recommendedName>
        <fullName evidence="3">histidine kinase</fullName>
        <ecNumber evidence="3">2.7.13.3</ecNumber>
    </recommendedName>
</protein>
<feature type="transmembrane region" description="Helical" evidence="13">
    <location>
        <begin position="7"/>
        <end position="27"/>
    </location>
</feature>
<dbReference type="Gene3D" id="1.10.287.130">
    <property type="match status" value="1"/>
</dbReference>
<dbReference type="SUPFAM" id="SSF47384">
    <property type="entry name" value="Homodimeric domain of signal transducing histidine kinase"/>
    <property type="match status" value="1"/>
</dbReference>
<dbReference type="InterPro" id="IPR003594">
    <property type="entry name" value="HATPase_dom"/>
</dbReference>
<keyword evidence="9 15" id="KW-0418">Kinase</keyword>
<keyword evidence="8" id="KW-0547">Nucleotide-binding</keyword>
<dbReference type="SMART" id="SM00387">
    <property type="entry name" value="HATPase_c"/>
    <property type="match status" value="1"/>
</dbReference>
<dbReference type="SUPFAM" id="SSF103190">
    <property type="entry name" value="Sensory domain-like"/>
    <property type="match status" value="1"/>
</dbReference>
<dbReference type="InterPro" id="IPR029151">
    <property type="entry name" value="Sensor-like_sf"/>
</dbReference>
<evidence type="ECO:0000256" key="13">
    <source>
        <dbReference type="SAM" id="Phobius"/>
    </source>
</evidence>
<dbReference type="RefSeq" id="WP_013579922.1">
    <property type="nucleotide sequence ID" value="NC_015064.1"/>
</dbReference>
<dbReference type="eggNOG" id="COG4191">
    <property type="taxonomic scope" value="Bacteria"/>
</dbReference>
<evidence type="ECO:0000256" key="4">
    <source>
        <dbReference type="ARBA" id="ARBA00022475"/>
    </source>
</evidence>
<organism evidence="16">
    <name type="scientific">Granulicella tundricola (strain ATCC BAA-1859 / DSM 23138 / MP5ACTX9)</name>
    <dbReference type="NCBI Taxonomy" id="1198114"/>
    <lineage>
        <taxon>Bacteria</taxon>
        <taxon>Pseudomonadati</taxon>
        <taxon>Acidobacteriota</taxon>
        <taxon>Terriglobia</taxon>
        <taxon>Terriglobales</taxon>
        <taxon>Acidobacteriaceae</taxon>
        <taxon>Granulicella</taxon>
    </lineage>
</organism>
<evidence type="ECO:0000256" key="8">
    <source>
        <dbReference type="ARBA" id="ARBA00022741"/>
    </source>
</evidence>
<dbReference type="AlphaFoldDB" id="E8WXI7"/>
<proteinExistence type="predicted"/>
<evidence type="ECO:0000256" key="10">
    <source>
        <dbReference type="ARBA" id="ARBA00022840"/>
    </source>
</evidence>
<dbReference type="OrthoDB" id="9815750at2"/>
<dbReference type="EMBL" id="CP002480">
    <property type="protein sequence ID" value="ADW68603.1"/>
    <property type="molecule type" value="Genomic_DNA"/>
</dbReference>
<dbReference type="InterPro" id="IPR036097">
    <property type="entry name" value="HisK_dim/P_sf"/>
</dbReference>
<dbReference type="InterPro" id="IPR004358">
    <property type="entry name" value="Sig_transdc_His_kin-like_C"/>
</dbReference>
<dbReference type="PANTHER" id="PTHR43065:SF10">
    <property type="entry name" value="PEROXIDE STRESS-ACTIVATED HISTIDINE KINASE MAK3"/>
    <property type="match status" value="1"/>
</dbReference>
<keyword evidence="4" id="KW-1003">Cell membrane</keyword>
<dbReference type="GO" id="GO:0005524">
    <property type="term" value="F:ATP binding"/>
    <property type="evidence" value="ECO:0007669"/>
    <property type="project" value="UniProtKB-KW"/>
</dbReference>
<dbReference type="Proteomes" id="UP000000343">
    <property type="component" value="Chromosome"/>
</dbReference>
<keyword evidence="12" id="KW-0902">Two-component regulatory system</keyword>
<dbReference type="PANTHER" id="PTHR43065">
    <property type="entry name" value="SENSOR HISTIDINE KINASE"/>
    <property type="match status" value="1"/>
</dbReference>
<dbReference type="InterPro" id="IPR003661">
    <property type="entry name" value="HisK_dim/P_dom"/>
</dbReference>
<keyword evidence="5" id="KW-0597">Phosphoprotein</keyword>
<evidence type="ECO:0000256" key="12">
    <source>
        <dbReference type="ARBA" id="ARBA00023012"/>
    </source>
</evidence>
<dbReference type="SMART" id="SM00388">
    <property type="entry name" value="HisKA"/>
    <property type="match status" value="1"/>
</dbReference>
<evidence type="ECO:0000313" key="16">
    <source>
        <dbReference type="Proteomes" id="UP000000343"/>
    </source>
</evidence>
<sequence length="657" mass="71348">MRLKTKLVLAATGSAFVIVIVLSALFLGELLRQRIAQTASANDVMARQVLLMTRQAVEVGLVVHPPENLSNEALQNAVAEALQSHDPLNDTMSSFVRYSPAVQEVSVTDANGLTLVSTDPTMVNQHIASRIAFERVRDGNLPYQWREVFGKPRVLDVSLPLQRNNKPFLIVHIGIRSSFLKDNYAPWLWDALIFALVAGGGSMVAAALLASVAVRPIEEISRRLERLTLSNDSIAAGMELGGGRPVVGALPGSVPDAKTDAVVRVTNTIDRLGQQLRTTEAGYTDLRANFNHVLDTLREGVILFTAEGRAAMVSDAVAQFLRTPDPAGQIVIPHGAMMGKRLEEIFLPTTALGQAVRSAFEQDGKVTGQRVRLEDGREVEISLDRIDAGRGKEHMGTLLTLRDAGSAKQLEQELDVSRRLAAIGRLTAGVGHEVKNPVNAMVVHLELLRAKLEAAGQGRGFLQGAQRHVDILASEMERLDRVVQTLADFTRPMELHLSEIDLREVVERVVDLTGAEMAEHNVEVRCALEPAVMVRADGEMLRQAMLNLMLNAMQAMEQGGILRVGVRRDGDTALLVVADEGPGIPPELMPRIFELYFTTKPKGSGIGLAMTYRIIQMHGGAMEVTSEVGAGAAFTMRLPLILSDNRTGSRLMAGRAS</sequence>
<dbReference type="PaxDb" id="1198114-AciX9_1550"/>
<evidence type="ECO:0000313" key="15">
    <source>
        <dbReference type="EMBL" id="ADW68603.1"/>
    </source>
</evidence>
<dbReference type="KEGG" id="acm:AciX9_1550"/>
<dbReference type="SUPFAM" id="SSF55874">
    <property type="entry name" value="ATPase domain of HSP90 chaperone/DNA topoisomerase II/histidine kinase"/>
    <property type="match status" value="1"/>
</dbReference>
<dbReference type="STRING" id="1198114.AciX9_1550"/>
<gene>
    <name evidence="15" type="ordered locus">AciX9_1550</name>
</gene>
<dbReference type="Pfam" id="PF00512">
    <property type="entry name" value="HisKA"/>
    <property type="match status" value="1"/>
</dbReference>
<evidence type="ECO:0000256" key="7">
    <source>
        <dbReference type="ARBA" id="ARBA00022692"/>
    </source>
</evidence>
<evidence type="ECO:0000259" key="14">
    <source>
        <dbReference type="PROSITE" id="PS50109"/>
    </source>
</evidence>
<evidence type="ECO:0000256" key="6">
    <source>
        <dbReference type="ARBA" id="ARBA00022679"/>
    </source>
</evidence>
<reference evidence="16" key="1">
    <citation type="submission" date="2011-01" db="EMBL/GenBank/DDBJ databases">
        <title>Complete sequence of chromosome of Acidobacterium sp. MP5ACTX9.</title>
        <authorList>
            <consortium name="US DOE Joint Genome Institute"/>
            <person name="Lucas S."/>
            <person name="Copeland A."/>
            <person name="Lapidus A."/>
            <person name="Cheng J.-F."/>
            <person name="Goodwin L."/>
            <person name="Pitluck S."/>
            <person name="Teshima H."/>
            <person name="Detter J.C."/>
            <person name="Han C."/>
            <person name="Tapia R."/>
            <person name="Land M."/>
            <person name="Hauser L."/>
            <person name="Kyrpides N."/>
            <person name="Ivanova N."/>
            <person name="Ovchinnikova G."/>
            <person name="Pagani I."/>
            <person name="Rawat S.R."/>
            <person name="Mannisto M."/>
            <person name="Haggblom M.M."/>
            <person name="Woyke T."/>
        </authorList>
    </citation>
    <scope>NUCLEOTIDE SEQUENCE [LARGE SCALE GENOMIC DNA]</scope>
    <source>
        <strain evidence="16">MP5ACTX9</strain>
    </source>
</reference>
<dbReference type="GO" id="GO:0000155">
    <property type="term" value="F:phosphorelay sensor kinase activity"/>
    <property type="evidence" value="ECO:0007669"/>
    <property type="project" value="InterPro"/>
</dbReference>
<evidence type="ECO:0000256" key="9">
    <source>
        <dbReference type="ARBA" id="ARBA00022777"/>
    </source>
</evidence>
<feature type="domain" description="Histidine kinase" evidence="14">
    <location>
        <begin position="429"/>
        <end position="642"/>
    </location>
</feature>
<dbReference type="HOGENOM" id="CLU_442038_0_0_0"/>